<feature type="domain" description="Solute carrier family 3 member 2 N-terminal" evidence="3">
    <location>
        <begin position="60"/>
        <end position="124"/>
    </location>
</feature>
<dbReference type="GO" id="GO:1904273">
    <property type="term" value="P:L-alanine import across plasma membrane"/>
    <property type="evidence" value="ECO:0007669"/>
    <property type="project" value="TreeGrafter"/>
</dbReference>
<dbReference type="GO" id="GO:0016324">
    <property type="term" value="C:apical plasma membrane"/>
    <property type="evidence" value="ECO:0007669"/>
    <property type="project" value="TreeGrafter"/>
</dbReference>
<keyword evidence="2" id="KW-0472">Membrane</keyword>
<dbReference type="PANTHER" id="PTHR46673:SF2">
    <property type="entry name" value="4F2 CELL-SURFACE ANTIGEN HEAVY CHAIN-LIKE"/>
    <property type="match status" value="1"/>
</dbReference>
<evidence type="ECO:0000256" key="2">
    <source>
        <dbReference type="SAM" id="Phobius"/>
    </source>
</evidence>
<dbReference type="AlphaFoldDB" id="A0A8C4DBT2"/>
<dbReference type="GO" id="GO:0015173">
    <property type="term" value="F:aromatic amino acid transmembrane transporter activity"/>
    <property type="evidence" value="ECO:0007669"/>
    <property type="project" value="TreeGrafter"/>
</dbReference>
<dbReference type="GO" id="GO:0016323">
    <property type="term" value="C:basolateral plasma membrane"/>
    <property type="evidence" value="ECO:0007669"/>
    <property type="project" value="TreeGrafter"/>
</dbReference>
<evidence type="ECO:0000313" key="4">
    <source>
        <dbReference type="Ensembl" id="ENSDLAP00005001480.1"/>
    </source>
</evidence>
<evidence type="ECO:0000313" key="5">
    <source>
        <dbReference type="Proteomes" id="UP000694389"/>
    </source>
</evidence>
<dbReference type="GeneTree" id="ENSGT00940000167255"/>
<sequence>MEQSDREETGSAVWKQTGPNTNFSNSWPTSALPGPGLSGSEVASESAPLLIPVPEPESVQEWQPMSKQQLEVAAGGPGWRKVRCYLVLLFWLAWVAMLATSIAIVVMSPRPVATPLRWWQKSLFYQLQPDLFTEGQAEESGGVNGEEIPNKVKYKSKTEIWF</sequence>
<reference evidence="4" key="1">
    <citation type="submission" date="2025-08" db="UniProtKB">
        <authorList>
            <consortium name="Ensembl"/>
        </authorList>
    </citation>
    <scope>IDENTIFICATION</scope>
</reference>
<keyword evidence="5" id="KW-1185">Reference proteome</keyword>
<dbReference type="Proteomes" id="UP000694389">
    <property type="component" value="Unassembled WGS sequence"/>
</dbReference>
<accession>A0A8C4DBT2</accession>
<dbReference type="Ensembl" id="ENSDLAT00005001551.2">
    <property type="protein sequence ID" value="ENSDLAP00005001480.1"/>
    <property type="gene ID" value="ENSDLAG00005000727.2"/>
</dbReference>
<dbReference type="GO" id="GO:0015190">
    <property type="term" value="F:L-leucine transmembrane transporter activity"/>
    <property type="evidence" value="ECO:0007669"/>
    <property type="project" value="TreeGrafter"/>
</dbReference>
<dbReference type="InterPro" id="IPR031984">
    <property type="entry name" value="SLC3A2_N"/>
</dbReference>
<feature type="compositionally biased region" description="Polar residues" evidence="1">
    <location>
        <begin position="17"/>
        <end position="29"/>
    </location>
</feature>
<dbReference type="GO" id="GO:0015180">
    <property type="term" value="F:L-alanine transmembrane transporter activity"/>
    <property type="evidence" value="ECO:0007669"/>
    <property type="project" value="TreeGrafter"/>
</dbReference>
<organism evidence="4 5">
    <name type="scientific">Dicentrarchus labrax</name>
    <name type="common">European seabass</name>
    <name type="synonym">Morone labrax</name>
    <dbReference type="NCBI Taxonomy" id="13489"/>
    <lineage>
        <taxon>Eukaryota</taxon>
        <taxon>Metazoa</taxon>
        <taxon>Chordata</taxon>
        <taxon>Craniata</taxon>
        <taxon>Vertebrata</taxon>
        <taxon>Euteleostomi</taxon>
        <taxon>Actinopterygii</taxon>
        <taxon>Neopterygii</taxon>
        <taxon>Teleostei</taxon>
        <taxon>Neoteleostei</taxon>
        <taxon>Acanthomorphata</taxon>
        <taxon>Eupercaria</taxon>
        <taxon>Moronidae</taxon>
        <taxon>Dicentrarchus</taxon>
    </lineage>
</organism>
<reference evidence="4" key="2">
    <citation type="submission" date="2025-09" db="UniProtKB">
        <authorList>
            <consortium name="Ensembl"/>
        </authorList>
    </citation>
    <scope>IDENTIFICATION</scope>
</reference>
<name>A0A8C4DBT2_DICLA</name>
<evidence type="ECO:0000256" key="1">
    <source>
        <dbReference type="SAM" id="MobiDB-lite"/>
    </source>
</evidence>
<dbReference type="InterPro" id="IPR042280">
    <property type="entry name" value="SLC3A2"/>
</dbReference>
<dbReference type="Pfam" id="PF16028">
    <property type="entry name" value="SLC3A2_N"/>
    <property type="match status" value="1"/>
</dbReference>
<keyword evidence="2" id="KW-1133">Transmembrane helix</keyword>
<evidence type="ECO:0000259" key="3">
    <source>
        <dbReference type="Pfam" id="PF16028"/>
    </source>
</evidence>
<feature type="transmembrane region" description="Helical" evidence="2">
    <location>
        <begin position="85"/>
        <end position="107"/>
    </location>
</feature>
<dbReference type="GO" id="GO:0015823">
    <property type="term" value="P:phenylalanine transport"/>
    <property type="evidence" value="ECO:0007669"/>
    <property type="project" value="TreeGrafter"/>
</dbReference>
<dbReference type="PANTHER" id="PTHR46673">
    <property type="entry name" value="4F2 CELL-SURFACE ANTIGEN HEAVY CHAIN"/>
    <property type="match status" value="1"/>
</dbReference>
<proteinExistence type="predicted"/>
<keyword evidence="2" id="KW-0812">Transmembrane</keyword>
<protein>
    <recommendedName>
        <fullName evidence="3">Solute carrier family 3 member 2 N-terminal domain-containing protein</fullName>
    </recommendedName>
</protein>
<dbReference type="GO" id="GO:1903801">
    <property type="term" value="P:L-leucine import across plasma membrane"/>
    <property type="evidence" value="ECO:0007669"/>
    <property type="project" value="TreeGrafter"/>
</dbReference>
<feature type="region of interest" description="Disordered" evidence="1">
    <location>
        <begin position="1"/>
        <end position="46"/>
    </location>
</feature>